<organism evidence="1 2">
    <name type="scientific">Nocardia mangyaensis</name>
    <dbReference type="NCBI Taxonomy" id="2213200"/>
    <lineage>
        <taxon>Bacteria</taxon>
        <taxon>Bacillati</taxon>
        <taxon>Actinomycetota</taxon>
        <taxon>Actinomycetes</taxon>
        <taxon>Mycobacteriales</taxon>
        <taxon>Nocardiaceae</taxon>
        <taxon>Nocardia</taxon>
    </lineage>
</organism>
<proteinExistence type="predicted"/>
<reference evidence="1" key="1">
    <citation type="submission" date="2016-11" db="EMBL/GenBank/DDBJ databases">
        <authorList>
            <person name="Jaros S."/>
            <person name="Januszkiewicz K."/>
            <person name="Wedrychowicz H."/>
        </authorList>
    </citation>
    <scope>NUCLEOTIDE SEQUENCE [LARGE SCALE GENOMIC DNA]</scope>
    <source>
        <strain evidence="1">Y48</strain>
    </source>
</reference>
<dbReference type="KEGG" id="nsl:BOX37_07680"/>
<dbReference type="AlphaFoldDB" id="A0A1J0VPC0"/>
<protein>
    <submittedName>
        <fullName evidence="1">Uncharacterized protein</fullName>
    </submittedName>
</protein>
<evidence type="ECO:0000313" key="1">
    <source>
        <dbReference type="EMBL" id="APE33870.1"/>
    </source>
</evidence>
<accession>A0A1J0VPC0</accession>
<dbReference type="Proteomes" id="UP000183810">
    <property type="component" value="Chromosome"/>
</dbReference>
<sequence>MQHPSNGGGGATHLFGDGGERVSGLVLLDGSVNLGFREVLLLAHEDVVIGQDLEDAAFGQFVLLAELGRGGTTLVGGDQFGNLFGGEATVDAETTGWWSLRWRTLGS</sequence>
<evidence type="ECO:0000313" key="2">
    <source>
        <dbReference type="Proteomes" id="UP000183810"/>
    </source>
</evidence>
<keyword evidence="2" id="KW-1185">Reference proteome</keyword>
<dbReference type="EMBL" id="CP018082">
    <property type="protein sequence ID" value="APE33870.1"/>
    <property type="molecule type" value="Genomic_DNA"/>
</dbReference>
<gene>
    <name evidence="1" type="ORF">BOX37_07680</name>
</gene>
<name>A0A1J0VPC0_9NOCA</name>